<dbReference type="AlphaFoldDB" id="A0A1J9QT17"/>
<proteinExistence type="predicted"/>
<evidence type="ECO:0000256" key="3">
    <source>
        <dbReference type="ARBA" id="ARBA00023002"/>
    </source>
</evidence>
<reference evidence="4 5" key="1">
    <citation type="submission" date="2016-10" db="EMBL/GenBank/DDBJ databases">
        <title>Proteomics and genomics reveal pathogen-plant mechanisms compatible with a hemibiotrophic lifestyle of Diplodia corticola.</title>
        <authorList>
            <person name="Fernandes I."/>
            <person name="De Jonge R."/>
            <person name="Van De Peer Y."/>
            <person name="Devreese B."/>
            <person name="Alves A."/>
            <person name="Esteves A.C."/>
        </authorList>
    </citation>
    <scope>NUCLEOTIDE SEQUENCE [LARGE SCALE GENOMIC DNA]</scope>
    <source>
        <strain evidence="4 5">CBS 112549</strain>
    </source>
</reference>
<keyword evidence="5" id="KW-1185">Reference proteome</keyword>
<dbReference type="GO" id="GO:0018580">
    <property type="term" value="F:nitronate monooxygenase activity"/>
    <property type="evidence" value="ECO:0007669"/>
    <property type="project" value="InterPro"/>
</dbReference>
<dbReference type="InterPro" id="IPR013785">
    <property type="entry name" value="Aldolase_TIM"/>
</dbReference>
<accession>A0A1J9QT17</accession>
<keyword evidence="1" id="KW-0285">Flavoprotein</keyword>
<comment type="caution">
    <text evidence="4">The sequence shown here is derived from an EMBL/GenBank/DDBJ whole genome shotgun (WGS) entry which is preliminary data.</text>
</comment>
<evidence type="ECO:0000313" key="4">
    <source>
        <dbReference type="EMBL" id="OJD31130.1"/>
    </source>
</evidence>
<sequence>MNLSAAFRTGYPWAQAPLIVSAPMRLIALAPLAVQVSRAGGLGFIAAGSDTSILEPNLREAHQQLTADPIPGSDPRTVLPIGVGFINWGADLGQATALLGKYTPAAAWFFAPRETDHLRLWASTIREATRSRTSIWVQVGTVAEALAVTLACKPDVLVVQGTDAGGHGRERGAGIIALMPEVADAVADLDLAPEETPALVAAGGIADGRGVAAALVLGAEAVVLGTRFLASPEAAIAPGYRAEVIRASDGGVGTARTKVYDQLRGTTDWPEGFNGRGILNRSWEDAEKGMPVEENKKLYEEAVKLGDGGWGPQGRMTAYAGTAVGLVKRAMAAKEIVEEVREGARSVLRGQDESCWTGRT</sequence>
<keyword evidence="2" id="KW-0288">FMN</keyword>
<evidence type="ECO:0000256" key="1">
    <source>
        <dbReference type="ARBA" id="ARBA00022630"/>
    </source>
</evidence>
<keyword evidence="3" id="KW-0560">Oxidoreductase</keyword>
<dbReference type="GeneID" id="31017333"/>
<evidence type="ECO:0000313" key="5">
    <source>
        <dbReference type="Proteomes" id="UP000183809"/>
    </source>
</evidence>
<dbReference type="SUPFAM" id="SSF51412">
    <property type="entry name" value="Inosine monophosphate dehydrogenase (IMPDH)"/>
    <property type="match status" value="1"/>
</dbReference>
<dbReference type="Proteomes" id="UP000183809">
    <property type="component" value="Unassembled WGS sequence"/>
</dbReference>
<protein>
    <submittedName>
        <fullName evidence="4">2-nitropropane dioxygenase</fullName>
    </submittedName>
</protein>
<evidence type="ECO:0000256" key="2">
    <source>
        <dbReference type="ARBA" id="ARBA00022643"/>
    </source>
</evidence>
<dbReference type="CDD" id="cd04730">
    <property type="entry name" value="NPD_like"/>
    <property type="match status" value="1"/>
</dbReference>
<dbReference type="Pfam" id="PF03060">
    <property type="entry name" value="NMO"/>
    <property type="match status" value="1"/>
</dbReference>
<dbReference type="OrthoDB" id="2349068at2759"/>
<gene>
    <name evidence="4" type="ORF">BKCO1_5200056</name>
</gene>
<keyword evidence="4" id="KW-0223">Dioxygenase</keyword>
<dbReference type="PANTHER" id="PTHR32332:SF34">
    <property type="entry name" value="2-NITROPROPANE DIOXYGENASE FAMILY, PUTATIVE-RELATED"/>
    <property type="match status" value="1"/>
</dbReference>
<dbReference type="EMBL" id="MNUE01000052">
    <property type="protein sequence ID" value="OJD31130.1"/>
    <property type="molecule type" value="Genomic_DNA"/>
</dbReference>
<dbReference type="InterPro" id="IPR004136">
    <property type="entry name" value="NMO"/>
</dbReference>
<dbReference type="Gene3D" id="3.20.20.70">
    <property type="entry name" value="Aldolase class I"/>
    <property type="match status" value="1"/>
</dbReference>
<name>A0A1J9QT17_9PEZI</name>
<dbReference type="STRING" id="236234.A0A1J9QT17"/>
<organism evidence="4 5">
    <name type="scientific">Diplodia corticola</name>
    <dbReference type="NCBI Taxonomy" id="236234"/>
    <lineage>
        <taxon>Eukaryota</taxon>
        <taxon>Fungi</taxon>
        <taxon>Dikarya</taxon>
        <taxon>Ascomycota</taxon>
        <taxon>Pezizomycotina</taxon>
        <taxon>Dothideomycetes</taxon>
        <taxon>Dothideomycetes incertae sedis</taxon>
        <taxon>Botryosphaeriales</taxon>
        <taxon>Botryosphaeriaceae</taxon>
        <taxon>Diplodia</taxon>
    </lineage>
</organism>
<dbReference type="PANTHER" id="PTHR32332">
    <property type="entry name" value="2-NITROPROPANE DIOXYGENASE"/>
    <property type="match status" value="1"/>
</dbReference>
<dbReference type="GO" id="GO:0051213">
    <property type="term" value="F:dioxygenase activity"/>
    <property type="evidence" value="ECO:0007669"/>
    <property type="project" value="UniProtKB-KW"/>
</dbReference>
<dbReference type="RefSeq" id="XP_020127390.1">
    <property type="nucleotide sequence ID" value="XM_020277072.1"/>
</dbReference>